<dbReference type="InterPro" id="IPR050523">
    <property type="entry name" value="AKR_Detox_Biosynth"/>
</dbReference>
<dbReference type="AlphaFoldDB" id="A0A2P7YC07"/>
<name>A0A2P7YC07_9PEZI</name>
<dbReference type="InterPro" id="IPR023210">
    <property type="entry name" value="NADP_OxRdtase_dom"/>
</dbReference>
<dbReference type="PANTHER" id="PTHR43364">
    <property type="entry name" value="NADH-SPECIFIC METHYLGLYOXAL REDUCTASE-RELATED"/>
    <property type="match status" value="1"/>
</dbReference>
<dbReference type="EMBL" id="NHZQ01000448">
    <property type="protein sequence ID" value="PSK33508.1"/>
    <property type="molecule type" value="Genomic_DNA"/>
</dbReference>
<reference evidence="3 4" key="1">
    <citation type="submission" date="2017-05" db="EMBL/GenBank/DDBJ databases">
        <title>Draft genome sequence of Elsinoe australis.</title>
        <authorList>
            <person name="Cheng Q."/>
        </authorList>
    </citation>
    <scope>NUCLEOTIDE SEQUENCE [LARGE SCALE GENOMIC DNA]</scope>
    <source>
        <strain evidence="3 4">NL1</strain>
    </source>
</reference>
<dbReference type="PANTHER" id="PTHR43364:SF4">
    <property type="entry name" value="NAD(P)-LINKED OXIDOREDUCTASE SUPERFAMILY PROTEIN"/>
    <property type="match status" value="1"/>
</dbReference>
<dbReference type="Gene3D" id="3.20.20.100">
    <property type="entry name" value="NADP-dependent oxidoreductase domain"/>
    <property type="match status" value="1"/>
</dbReference>
<evidence type="ECO:0000256" key="1">
    <source>
        <dbReference type="ARBA" id="ARBA00023002"/>
    </source>
</evidence>
<protein>
    <recommendedName>
        <fullName evidence="2">NADP-dependent oxidoreductase domain-containing protein</fullName>
    </recommendedName>
</protein>
<evidence type="ECO:0000313" key="3">
    <source>
        <dbReference type="EMBL" id="PSK33508.1"/>
    </source>
</evidence>
<dbReference type="SUPFAM" id="SSF51430">
    <property type="entry name" value="NAD(P)-linked oxidoreductase"/>
    <property type="match status" value="1"/>
</dbReference>
<dbReference type="STRING" id="40998.A0A2P7YC07"/>
<keyword evidence="4" id="KW-1185">Reference proteome</keyword>
<accession>A0A2P7YC07</accession>
<comment type="caution">
    <text evidence="3">The sequence shown here is derived from an EMBL/GenBank/DDBJ whole genome shotgun (WGS) entry which is preliminary data.</text>
</comment>
<keyword evidence="1" id="KW-0560">Oxidoreductase</keyword>
<gene>
    <name evidence="3" type="ORF">B9Z65_7395</name>
</gene>
<dbReference type="Proteomes" id="UP000243723">
    <property type="component" value="Unassembled WGS sequence"/>
</dbReference>
<dbReference type="InterPro" id="IPR036812">
    <property type="entry name" value="NAD(P)_OxRdtase_dom_sf"/>
</dbReference>
<sequence length="307" mass="34570">MPPVRVVLGLLTFGPPGSEPYGSRITDIGPRTYVNGLQEAFTREARWQQRGLSIATKWYTYEKGHHAKAMVKSQLEKSLAELGTDSVSIFYLHAPDRSVPFEETLEACNELHQAGKFKQLGLSNYAAWEVAELCTIAKSRGWVQPTVYQAMYNAFTRAIEDELIPCCQKFGISILIYNPLAGGVLSGRYKNREAPTDGRFSDTDATVGKMYRDRYFHDQNFAALELLEPIVKEHELSLPQVALRWCAYHSKLDSSKGDGIVIGVSSFDQLRANLDHLQEGLLPDAIVQALDIAWDQHTRLSCPLYWR</sequence>
<feature type="domain" description="NADP-dependent oxidoreductase" evidence="2">
    <location>
        <begin position="39"/>
        <end position="294"/>
    </location>
</feature>
<evidence type="ECO:0000259" key="2">
    <source>
        <dbReference type="Pfam" id="PF00248"/>
    </source>
</evidence>
<organism evidence="3 4">
    <name type="scientific">Elsinoe australis</name>
    <dbReference type="NCBI Taxonomy" id="40998"/>
    <lineage>
        <taxon>Eukaryota</taxon>
        <taxon>Fungi</taxon>
        <taxon>Dikarya</taxon>
        <taxon>Ascomycota</taxon>
        <taxon>Pezizomycotina</taxon>
        <taxon>Dothideomycetes</taxon>
        <taxon>Dothideomycetidae</taxon>
        <taxon>Myriangiales</taxon>
        <taxon>Elsinoaceae</taxon>
        <taxon>Elsinoe</taxon>
    </lineage>
</organism>
<evidence type="ECO:0000313" key="4">
    <source>
        <dbReference type="Proteomes" id="UP000243723"/>
    </source>
</evidence>
<proteinExistence type="predicted"/>
<dbReference type="Pfam" id="PF00248">
    <property type="entry name" value="Aldo_ket_red"/>
    <property type="match status" value="1"/>
</dbReference>
<dbReference type="CDD" id="cd19075">
    <property type="entry name" value="AKR_AKR7A1-5"/>
    <property type="match status" value="1"/>
</dbReference>
<dbReference type="OrthoDB" id="2310150at2759"/>
<dbReference type="GO" id="GO:0016491">
    <property type="term" value="F:oxidoreductase activity"/>
    <property type="evidence" value="ECO:0007669"/>
    <property type="project" value="UniProtKB-KW"/>
</dbReference>